<dbReference type="OrthoDB" id="1097715at2"/>
<evidence type="ECO:0000313" key="2">
    <source>
        <dbReference type="EMBL" id="TSJ39516.1"/>
    </source>
</evidence>
<proteinExistence type="predicted"/>
<evidence type="ECO:0000256" key="1">
    <source>
        <dbReference type="SAM" id="SignalP"/>
    </source>
</evidence>
<protein>
    <submittedName>
        <fullName evidence="2">DUF4251 domain-containing protein</fullName>
    </submittedName>
</protein>
<dbReference type="EMBL" id="VLPK01000003">
    <property type="protein sequence ID" value="TSJ39516.1"/>
    <property type="molecule type" value="Genomic_DNA"/>
</dbReference>
<dbReference type="Proteomes" id="UP000318733">
    <property type="component" value="Unassembled WGS sequence"/>
</dbReference>
<gene>
    <name evidence="2" type="ORF">FO440_17380</name>
</gene>
<evidence type="ECO:0000313" key="3">
    <source>
        <dbReference type="Proteomes" id="UP000318733"/>
    </source>
</evidence>
<accession>A0A556MHX7</accession>
<comment type="caution">
    <text evidence="2">The sequence shown here is derived from an EMBL/GenBank/DDBJ whole genome shotgun (WGS) entry which is preliminary data.</text>
</comment>
<dbReference type="AlphaFoldDB" id="A0A556MHX7"/>
<dbReference type="Pfam" id="PF14059">
    <property type="entry name" value="DUF4251"/>
    <property type="match status" value="1"/>
</dbReference>
<organism evidence="2 3">
    <name type="scientific">Mucilaginibacter corticis</name>
    <dbReference type="NCBI Taxonomy" id="2597670"/>
    <lineage>
        <taxon>Bacteria</taxon>
        <taxon>Pseudomonadati</taxon>
        <taxon>Bacteroidota</taxon>
        <taxon>Sphingobacteriia</taxon>
        <taxon>Sphingobacteriales</taxon>
        <taxon>Sphingobacteriaceae</taxon>
        <taxon>Mucilaginibacter</taxon>
    </lineage>
</organism>
<feature type="chain" id="PRO_5022141115" evidence="1">
    <location>
        <begin position="20"/>
        <end position="178"/>
    </location>
</feature>
<keyword evidence="1" id="KW-0732">Signal</keyword>
<name>A0A556MHX7_9SPHI</name>
<sequence>MKRILLLIVAAVGIHTAYAQDQPKTSAADIKKIVDTKKFKFNATTATLEVDPDHTSGSTGVSGVPDNHYDLTGSYYAKLTPDSVASYLPFYDKSKTTAAGETSSTTILEDPNKSLAATYDFKVKEKKDGKVDITVNPKTDTDKASKYVFEFAPDGTAKLELTVNNYKVITYTGTVTAM</sequence>
<dbReference type="InterPro" id="IPR025347">
    <property type="entry name" value="DUF4251"/>
</dbReference>
<reference evidence="2 3" key="1">
    <citation type="submission" date="2019-07" db="EMBL/GenBank/DDBJ databases">
        <authorList>
            <person name="Huq M.A."/>
        </authorList>
    </citation>
    <scope>NUCLEOTIDE SEQUENCE [LARGE SCALE GENOMIC DNA]</scope>
    <source>
        <strain evidence="2 3">MAH-19</strain>
    </source>
</reference>
<dbReference type="RefSeq" id="WP_144249553.1">
    <property type="nucleotide sequence ID" value="NZ_VLPK01000003.1"/>
</dbReference>
<keyword evidence="3" id="KW-1185">Reference proteome</keyword>
<feature type="signal peptide" evidence="1">
    <location>
        <begin position="1"/>
        <end position="19"/>
    </location>
</feature>